<evidence type="ECO:0000313" key="2">
    <source>
        <dbReference type="Proteomes" id="UP000194933"/>
    </source>
</evidence>
<dbReference type="STRING" id="1987383.A5844_001283"/>
<dbReference type="RefSeq" id="WP_086284388.1">
    <property type="nucleotide sequence ID" value="NZ_NGMO01000002.1"/>
</dbReference>
<dbReference type="EMBL" id="NGMO01000002">
    <property type="protein sequence ID" value="OTP11149.1"/>
    <property type="molecule type" value="Genomic_DNA"/>
</dbReference>
<reference evidence="1 2" key="1">
    <citation type="submission" date="2017-05" db="EMBL/GenBank/DDBJ databases">
        <title>The Genome Sequence of Enterococcus sp. 10A9_DIV0425.</title>
        <authorList>
            <consortium name="The Broad Institute Genomics Platform"/>
            <consortium name="The Broad Institute Genomic Center for Infectious Diseases"/>
            <person name="Earl A."/>
            <person name="Manson A."/>
            <person name="Schwartman J."/>
            <person name="Gilmore M."/>
            <person name="Abouelleil A."/>
            <person name="Cao P."/>
            <person name="Chapman S."/>
            <person name="Cusick C."/>
            <person name="Shea T."/>
            <person name="Young S."/>
            <person name="Neafsey D."/>
            <person name="Nusbaum C."/>
            <person name="Birren B."/>
        </authorList>
    </citation>
    <scope>NUCLEOTIDE SEQUENCE [LARGE SCALE GENOMIC DNA]</scope>
    <source>
        <strain evidence="1 2">10A9_DIV0425</strain>
    </source>
</reference>
<protein>
    <recommendedName>
        <fullName evidence="3">Mga helix-turn-helix domain-containing protein</fullName>
    </recommendedName>
</protein>
<sequence>GLKIIMLGNYIEKNILRSVYICEQGFVEKNIKIDKLCEILKVTKITIYNDLKNLKELIPQALISYTIEHDVCTLNFKKDITLQEITKTIYDHSLFLKGLFDCLNGNFNARLFADKEFISLSKAYKLKTAIWTFFEDNNYIIDDQIHLPERDYRLIILSLSSYTSWLELPPIDYQILEAFKQIIADIEDCYFYRKYSSESREYILNGLCLSYLRKENDAIIYPKKDQNEIEINPLYLIIKRTITPYQEILKFHDQELLFVYSIFNSQTYHSPDLFFLQKDFKINFNYFVTKRNDNLDLMNRLTEEFDISSEQIDLFKKSFLDFVRPVIRNQKLILPNKRYLLSEDQKILYAKITQVIADWNHDWQLNVYWNKNSLNKFTLELSLILQKNENKNYRLRIITKSNFNFLYYKSLADSLWTKNVAIDPIMYTNIQSALADSSPNSIIICEESLMLDTPLQKLFPITPHSALKTFLEIEEYYLLHEKQG</sequence>
<organism evidence="1 2">
    <name type="scientific">Candidatus Enterococcus wittei</name>
    <dbReference type="NCBI Taxonomy" id="1987383"/>
    <lineage>
        <taxon>Bacteria</taxon>
        <taxon>Bacillati</taxon>
        <taxon>Bacillota</taxon>
        <taxon>Bacilli</taxon>
        <taxon>Lactobacillales</taxon>
        <taxon>Enterococcaceae</taxon>
        <taxon>Enterococcus</taxon>
    </lineage>
</organism>
<comment type="caution">
    <text evidence="1">The sequence shown here is derived from an EMBL/GenBank/DDBJ whole genome shotgun (WGS) entry which is preliminary data.</text>
</comment>
<keyword evidence="2" id="KW-1185">Reference proteome</keyword>
<dbReference type="Proteomes" id="UP000194933">
    <property type="component" value="Unassembled WGS sequence"/>
</dbReference>
<dbReference type="AlphaFoldDB" id="A0A242K0G1"/>
<evidence type="ECO:0000313" key="1">
    <source>
        <dbReference type="EMBL" id="OTP11149.1"/>
    </source>
</evidence>
<feature type="non-terminal residue" evidence="1">
    <location>
        <position position="1"/>
    </location>
</feature>
<gene>
    <name evidence="1" type="ORF">A5844_001283</name>
</gene>
<accession>A0A242K0G1</accession>
<evidence type="ECO:0008006" key="3">
    <source>
        <dbReference type="Google" id="ProtNLM"/>
    </source>
</evidence>
<proteinExistence type="predicted"/>
<name>A0A242K0G1_9ENTE</name>